<accession>A0AAV4C0K4</accession>
<feature type="region of interest" description="Disordered" evidence="1">
    <location>
        <begin position="38"/>
        <end position="60"/>
    </location>
</feature>
<dbReference type="GO" id="GO:0008233">
    <property type="term" value="F:peptidase activity"/>
    <property type="evidence" value="ECO:0007669"/>
    <property type="project" value="UniProtKB-KW"/>
</dbReference>
<gene>
    <name evidence="4" type="ORF">PoB_005139700</name>
</gene>
<reference evidence="4 5" key="1">
    <citation type="journal article" date="2021" name="Elife">
        <title>Chloroplast acquisition without the gene transfer in kleptoplastic sea slugs, Plakobranchus ocellatus.</title>
        <authorList>
            <person name="Maeda T."/>
            <person name="Takahashi S."/>
            <person name="Yoshida T."/>
            <person name="Shimamura S."/>
            <person name="Takaki Y."/>
            <person name="Nagai Y."/>
            <person name="Toyoda A."/>
            <person name="Suzuki Y."/>
            <person name="Arimoto A."/>
            <person name="Ishii H."/>
            <person name="Satoh N."/>
            <person name="Nishiyama T."/>
            <person name="Hasebe M."/>
            <person name="Maruyama T."/>
            <person name="Minagawa J."/>
            <person name="Obokata J."/>
            <person name="Shigenobu S."/>
        </authorList>
    </citation>
    <scope>NUCLEOTIDE SEQUENCE [LARGE SCALE GENOMIC DNA]</scope>
</reference>
<keyword evidence="5" id="KW-1185">Reference proteome</keyword>
<feature type="chain" id="PRO_5043853596" evidence="2">
    <location>
        <begin position="20"/>
        <end position="134"/>
    </location>
</feature>
<dbReference type="AlphaFoldDB" id="A0AAV4C0K4"/>
<dbReference type="PROSITE" id="PS51767">
    <property type="entry name" value="PEPTIDASE_A1"/>
    <property type="match status" value="1"/>
</dbReference>
<evidence type="ECO:0000313" key="5">
    <source>
        <dbReference type="Proteomes" id="UP000735302"/>
    </source>
</evidence>
<feature type="domain" description="Peptidase A1" evidence="3">
    <location>
        <begin position="77"/>
        <end position="134"/>
    </location>
</feature>
<keyword evidence="4" id="KW-0645">Protease</keyword>
<dbReference type="GO" id="GO:0006508">
    <property type="term" value="P:proteolysis"/>
    <property type="evidence" value="ECO:0007669"/>
    <property type="project" value="UniProtKB-KW"/>
</dbReference>
<dbReference type="EMBL" id="BLXT01005660">
    <property type="protein sequence ID" value="GFO24892.1"/>
    <property type="molecule type" value="Genomic_DNA"/>
</dbReference>
<evidence type="ECO:0000256" key="2">
    <source>
        <dbReference type="SAM" id="SignalP"/>
    </source>
</evidence>
<keyword evidence="4" id="KW-0378">Hydrolase</keyword>
<dbReference type="SUPFAM" id="SSF50630">
    <property type="entry name" value="Acid proteases"/>
    <property type="match status" value="1"/>
</dbReference>
<dbReference type="InterPro" id="IPR033121">
    <property type="entry name" value="PEPTIDASE_A1"/>
</dbReference>
<name>A0AAV4C0K4_9GAST</name>
<evidence type="ECO:0000259" key="3">
    <source>
        <dbReference type="PROSITE" id="PS51767"/>
    </source>
</evidence>
<dbReference type="Gene3D" id="2.40.70.10">
    <property type="entry name" value="Acid Proteases"/>
    <property type="match status" value="2"/>
</dbReference>
<organism evidence="4 5">
    <name type="scientific">Plakobranchus ocellatus</name>
    <dbReference type="NCBI Taxonomy" id="259542"/>
    <lineage>
        <taxon>Eukaryota</taxon>
        <taxon>Metazoa</taxon>
        <taxon>Spiralia</taxon>
        <taxon>Lophotrochozoa</taxon>
        <taxon>Mollusca</taxon>
        <taxon>Gastropoda</taxon>
        <taxon>Heterobranchia</taxon>
        <taxon>Euthyneura</taxon>
        <taxon>Panpulmonata</taxon>
        <taxon>Sacoglossa</taxon>
        <taxon>Placobranchoidea</taxon>
        <taxon>Plakobranchidae</taxon>
        <taxon>Plakobranchus</taxon>
    </lineage>
</organism>
<evidence type="ECO:0000256" key="1">
    <source>
        <dbReference type="SAM" id="MobiDB-lite"/>
    </source>
</evidence>
<keyword evidence="2" id="KW-0732">Signal</keyword>
<protein>
    <submittedName>
        <fullName evidence="4">Aspartic protease 3</fullName>
    </submittedName>
</protein>
<evidence type="ECO:0000313" key="4">
    <source>
        <dbReference type="EMBL" id="GFO24892.1"/>
    </source>
</evidence>
<dbReference type="InterPro" id="IPR021109">
    <property type="entry name" value="Peptidase_aspartic_dom_sf"/>
</dbReference>
<sequence>MNLSLAAALALALISICAAHLIKPPWKSNIHRLSRFVRPKQSRGSHQPARASQPFPDGSPGHIAGRVKLTNYKNKLYHLPIEIGTPGQKFNMALYTSYSAMWVPSAHYPFSRIVEMLHNRSTKTVIEAAQQLHL</sequence>
<proteinExistence type="predicted"/>
<feature type="signal peptide" evidence="2">
    <location>
        <begin position="1"/>
        <end position="19"/>
    </location>
</feature>
<comment type="caution">
    <text evidence="4">The sequence shown here is derived from an EMBL/GenBank/DDBJ whole genome shotgun (WGS) entry which is preliminary data.</text>
</comment>
<dbReference type="Pfam" id="PF00026">
    <property type="entry name" value="Asp"/>
    <property type="match status" value="1"/>
</dbReference>
<dbReference type="Proteomes" id="UP000735302">
    <property type="component" value="Unassembled WGS sequence"/>
</dbReference>